<organism evidence="2 3">
    <name type="scientific">Anguilla anguilla</name>
    <name type="common">European freshwater eel</name>
    <name type="synonym">Muraena anguilla</name>
    <dbReference type="NCBI Taxonomy" id="7936"/>
    <lineage>
        <taxon>Eukaryota</taxon>
        <taxon>Metazoa</taxon>
        <taxon>Chordata</taxon>
        <taxon>Craniata</taxon>
        <taxon>Vertebrata</taxon>
        <taxon>Euteleostomi</taxon>
        <taxon>Actinopterygii</taxon>
        <taxon>Neopterygii</taxon>
        <taxon>Teleostei</taxon>
        <taxon>Anguilliformes</taxon>
        <taxon>Anguillidae</taxon>
        <taxon>Anguilla</taxon>
    </lineage>
</organism>
<proteinExistence type="predicted"/>
<dbReference type="EMBL" id="JAFIRN010000011">
    <property type="protein sequence ID" value="KAG5839308.1"/>
    <property type="molecule type" value="Genomic_DNA"/>
</dbReference>
<dbReference type="Proteomes" id="UP001044222">
    <property type="component" value="Chromosome 11"/>
</dbReference>
<protein>
    <submittedName>
        <fullName evidence="2">Uncharacterized protein</fullName>
    </submittedName>
</protein>
<gene>
    <name evidence="2" type="ORF">ANANG_G00203660</name>
</gene>
<evidence type="ECO:0000313" key="3">
    <source>
        <dbReference type="Proteomes" id="UP001044222"/>
    </source>
</evidence>
<accession>A0A9D3RQL6</accession>
<reference evidence="2" key="1">
    <citation type="submission" date="2021-01" db="EMBL/GenBank/DDBJ databases">
        <title>A chromosome-scale assembly of European eel, Anguilla anguilla.</title>
        <authorList>
            <person name="Henkel C."/>
            <person name="Jong-Raadsen S.A."/>
            <person name="Dufour S."/>
            <person name="Weltzien F.-A."/>
            <person name="Palstra A.P."/>
            <person name="Pelster B."/>
            <person name="Spaink H.P."/>
            <person name="Van Den Thillart G.E."/>
            <person name="Jansen H."/>
            <person name="Zahm M."/>
            <person name="Klopp C."/>
            <person name="Cedric C."/>
            <person name="Louis A."/>
            <person name="Berthelot C."/>
            <person name="Parey E."/>
            <person name="Roest Crollius H."/>
            <person name="Montfort J."/>
            <person name="Robinson-Rechavi M."/>
            <person name="Bucao C."/>
            <person name="Bouchez O."/>
            <person name="Gislard M."/>
            <person name="Lluch J."/>
            <person name="Milhes M."/>
            <person name="Lampietro C."/>
            <person name="Lopez Roques C."/>
            <person name="Donnadieu C."/>
            <person name="Braasch I."/>
            <person name="Desvignes T."/>
            <person name="Postlethwait J."/>
            <person name="Bobe J."/>
            <person name="Guiguen Y."/>
            <person name="Dirks R."/>
        </authorList>
    </citation>
    <scope>NUCLEOTIDE SEQUENCE</scope>
    <source>
        <strain evidence="2">Tag_6206</strain>
        <tissue evidence="2">Liver</tissue>
    </source>
</reference>
<feature type="region of interest" description="Disordered" evidence="1">
    <location>
        <begin position="1"/>
        <end position="83"/>
    </location>
</feature>
<evidence type="ECO:0000313" key="2">
    <source>
        <dbReference type="EMBL" id="KAG5839308.1"/>
    </source>
</evidence>
<feature type="compositionally biased region" description="Gly residues" evidence="1">
    <location>
        <begin position="56"/>
        <end position="66"/>
    </location>
</feature>
<keyword evidence="3" id="KW-1185">Reference proteome</keyword>
<comment type="caution">
    <text evidence="2">The sequence shown here is derived from an EMBL/GenBank/DDBJ whole genome shotgun (WGS) entry which is preliminary data.</text>
</comment>
<dbReference type="AlphaFoldDB" id="A0A9D3RQL6"/>
<evidence type="ECO:0000256" key="1">
    <source>
        <dbReference type="SAM" id="MobiDB-lite"/>
    </source>
</evidence>
<sequence length="83" mass="8460">MQLELWQGVQWDRESPGSGGAMTVKPEKGGGCGTRARRRRSMPAHSPLGPETAGGQDPGPGEGGAVSAGNTGELLATGLDMSR</sequence>
<name>A0A9D3RQL6_ANGAN</name>